<evidence type="ECO:0000313" key="11">
    <source>
        <dbReference type="Proteomes" id="UP000236291"/>
    </source>
</evidence>
<dbReference type="Gene3D" id="3.40.50.300">
    <property type="entry name" value="P-loop containing nucleotide triphosphate hydrolases"/>
    <property type="match status" value="1"/>
</dbReference>
<name>A0A2K3NVA3_TRIPR</name>
<evidence type="ECO:0000313" key="10">
    <source>
        <dbReference type="EMBL" id="PNY06933.1"/>
    </source>
</evidence>
<comment type="caution">
    <text evidence="10">The sequence shown here is derived from an EMBL/GenBank/DDBJ whole genome shotgun (WGS) entry which is preliminary data.</text>
</comment>
<dbReference type="GO" id="GO:0051707">
    <property type="term" value="P:response to other organism"/>
    <property type="evidence" value="ECO:0007669"/>
    <property type="project" value="UniProtKB-ARBA"/>
</dbReference>
<dbReference type="InterPro" id="IPR027417">
    <property type="entry name" value="P-loop_NTPase"/>
</dbReference>
<protein>
    <submittedName>
        <fullName evidence="10">NBS-LRR resistance protein</fullName>
    </submittedName>
</protein>
<keyword evidence="3" id="KW-0547">Nucleotide-binding</keyword>
<dbReference type="InterPro" id="IPR036388">
    <property type="entry name" value="WH-like_DNA-bd_sf"/>
</dbReference>
<evidence type="ECO:0000256" key="2">
    <source>
        <dbReference type="ARBA" id="ARBA00022737"/>
    </source>
</evidence>
<gene>
    <name evidence="10" type="ORF">L195_g003415</name>
</gene>
<organism evidence="10 11">
    <name type="scientific">Trifolium pratense</name>
    <name type="common">Red clover</name>
    <dbReference type="NCBI Taxonomy" id="57577"/>
    <lineage>
        <taxon>Eukaryota</taxon>
        <taxon>Viridiplantae</taxon>
        <taxon>Streptophyta</taxon>
        <taxon>Embryophyta</taxon>
        <taxon>Tracheophyta</taxon>
        <taxon>Spermatophyta</taxon>
        <taxon>Magnoliopsida</taxon>
        <taxon>eudicotyledons</taxon>
        <taxon>Gunneridae</taxon>
        <taxon>Pentapetalae</taxon>
        <taxon>rosids</taxon>
        <taxon>fabids</taxon>
        <taxon>Fabales</taxon>
        <taxon>Fabaceae</taxon>
        <taxon>Papilionoideae</taxon>
        <taxon>50 kb inversion clade</taxon>
        <taxon>NPAAA clade</taxon>
        <taxon>Hologalegina</taxon>
        <taxon>IRL clade</taxon>
        <taxon>Trifolieae</taxon>
        <taxon>Trifolium</taxon>
    </lineage>
</organism>
<reference evidence="10 11" key="1">
    <citation type="journal article" date="2014" name="Am. J. Bot.">
        <title>Genome assembly and annotation for red clover (Trifolium pratense; Fabaceae).</title>
        <authorList>
            <person name="Istvanek J."/>
            <person name="Jaros M."/>
            <person name="Krenek A."/>
            <person name="Repkova J."/>
        </authorList>
    </citation>
    <scope>NUCLEOTIDE SEQUENCE [LARGE SCALE GENOMIC DNA]</scope>
    <source>
        <strain evidence="11">cv. Tatra</strain>
        <tissue evidence="10">Young leaves</tissue>
    </source>
</reference>
<dbReference type="InterPro" id="IPR042197">
    <property type="entry name" value="Apaf_helical"/>
</dbReference>
<dbReference type="Pfam" id="PF00931">
    <property type="entry name" value="NB-ARC"/>
    <property type="match status" value="1"/>
</dbReference>
<dbReference type="STRING" id="57577.A0A2K3NVA3"/>
<dbReference type="InterPro" id="IPR032675">
    <property type="entry name" value="LRR_dom_sf"/>
</dbReference>
<feature type="domain" description="NB-ARC" evidence="6">
    <location>
        <begin position="180"/>
        <end position="342"/>
    </location>
</feature>
<dbReference type="Pfam" id="PF13855">
    <property type="entry name" value="LRR_8"/>
    <property type="match status" value="1"/>
</dbReference>
<proteinExistence type="predicted"/>
<dbReference type="Gene3D" id="1.10.10.10">
    <property type="entry name" value="Winged helix-like DNA-binding domain superfamily/Winged helix DNA-binding domain"/>
    <property type="match status" value="1"/>
</dbReference>
<dbReference type="InterPro" id="IPR002182">
    <property type="entry name" value="NB-ARC"/>
</dbReference>
<evidence type="ECO:0000256" key="4">
    <source>
        <dbReference type="ARBA" id="ARBA00022821"/>
    </source>
</evidence>
<dbReference type="Gene3D" id="1.20.5.4130">
    <property type="match status" value="1"/>
</dbReference>
<keyword evidence="4" id="KW-0611">Plant defense</keyword>
<dbReference type="Pfam" id="PF18052">
    <property type="entry name" value="Rx_N"/>
    <property type="match status" value="1"/>
</dbReference>
<evidence type="ECO:0000256" key="1">
    <source>
        <dbReference type="ARBA" id="ARBA00022614"/>
    </source>
</evidence>
<feature type="domain" description="R13L1/DRL21-like LRR repeat region" evidence="9">
    <location>
        <begin position="683"/>
        <end position="807"/>
    </location>
</feature>
<dbReference type="FunFam" id="3.40.50.300:FF:001091">
    <property type="entry name" value="Probable disease resistance protein At1g61300"/>
    <property type="match status" value="1"/>
</dbReference>
<dbReference type="GO" id="GO:0005524">
    <property type="term" value="F:ATP binding"/>
    <property type="evidence" value="ECO:0007669"/>
    <property type="project" value="UniProtKB-KW"/>
</dbReference>
<keyword evidence="5" id="KW-0067">ATP-binding</keyword>
<dbReference type="PANTHER" id="PTHR36766">
    <property type="entry name" value="PLANT BROAD-SPECTRUM MILDEW RESISTANCE PROTEIN RPW8"/>
    <property type="match status" value="1"/>
</dbReference>
<evidence type="ECO:0000259" key="9">
    <source>
        <dbReference type="Pfam" id="PF25019"/>
    </source>
</evidence>
<sequence>MAAALIGGAFLSATFQTLMDKLTSTEFRDYITNTKLDESLMEEMETMLLALEIVLDDAEEKQIHKPKIKQWLDRLKDAIFDAEDLLNQISYNALRCKIEFQNLLSTTNSNGEINSEMEKICQRLKTFVHQSTILGLQQTVRGRDSRRTPSSSVVNESVMVGRNDDKDRLINMLISDRGTSRNNNLGVVAILGMGGVGKTTLAQLVYNDENVEKHFDLKAWVCVSEDFDAVRVTKSLLESVVRNTTSAASNVWESDNLDILRVELKKISREKRFLFVLDDLWNGNYNDWDELVSPLIEGKPGSSVIISTRHEQVAKMAHTFPIHKLEPLSDEDCWSLLSKHALGNDEFRDTENKTLEEIGKEIARKCGGLPIAAKTLGGLLRSRVDTRAWTAILNSDVWSLPNDNIIPALHLSYQYLPSHLKRCFAYCSVFPKGYPLDRKKLVLLWMAEGFLDCYQGGKAAGELGDDCFAELLSRSLIQQSNDDARGKIFFMHDLVNDLATVVSGKSCCRFECGDISENVRHISYNQEWYDSFKKFENIYNFKCLRSFLPVNYMTCDISIKVVNDLLPAFKRLRVLSLSKYTNITKLPDTFGNLLQLRYLDLSYTKIKSLPDTVCNLYNLQTLILSNCRDLTELPVDLGNLINLHHLDITKTNIKELPMKIARLENLQTLTVFIVGKQHVGLSIKELRKFPNLQGKLTIKNLHNVVDATEAEDVNLKSKEKIEELELLWGKQSEDSQNVKAVLAMLQPPTSLKSLNIDLYGGTSFPSWLGNSLFSNLVSLYINNCEYCTTLPPLGQLPSLKDLSITNMFILETIGPEFYCAQGGECSNSSFQPFPSLERIKFDSMPSWKEWLHFEGINSAFPRLRTMELLNCPELRGHLPSHISCIEEIVINGCAHLLETPSTLHWLSSIKKININGLSERTQLSLLESDSPCTMQYVVIEECLMLLSVPKLILRSTSLQHLKLKSLSSLAAFPSSGLPTSLQSLHIENCKNLSFLPPETWSKYTSLVRLSLTSSCDALTSFPLDGFPALQILDIYQCKSLNSIYSLESPSGRPSNLQSLNITCLCSFKVRLKMDTLIALKDLSLHCEGELSFCEGVCLPPKLQSTYLHSRGRTTPFVTEWGLQGLTALSTLNIGNNDDIVNTLMKESLLPISLVSLIISHLFKMKAFDVSGLRHLSSLESLHFEYCEQLVSLTENCLLPSSLKTLSFDSCERLESLPENCLPSSLKSLVFWNCEKLESLPENCLPSSLESLNLYLCEKLESLPEDNLPDSLEILRIYGCPLLEERSSRPKWMKISSLDELKTKVRHVVIATRLDILC</sequence>
<dbReference type="InterPro" id="IPR041118">
    <property type="entry name" value="Rx_N"/>
</dbReference>
<dbReference type="SUPFAM" id="SSF52540">
    <property type="entry name" value="P-loop containing nucleoside triphosphate hydrolases"/>
    <property type="match status" value="1"/>
</dbReference>
<dbReference type="GO" id="GO:0006952">
    <property type="term" value="P:defense response"/>
    <property type="evidence" value="ECO:0007669"/>
    <property type="project" value="UniProtKB-KW"/>
</dbReference>
<dbReference type="Gene3D" id="3.80.10.10">
    <property type="entry name" value="Ribonuclease Inhibitor"/>
    <property type="match status" value="3"/>
</dbReference>
<evidence type="ECO:0000259" key="7">
    <source>
        <dbReference type="Pfam" id="PF18052"/>
    </source>
</evidence>
<evidence type="ECO:0000256" key="5">
    <source>
        <dbReference type="ARBA" id="ARBA00022840"/>
    </source>
</evidence>
<evidence type="ECO:0000259" key="6">
    <source>
        <dbReference type="Pfam" id="PF00931"/>
    </source>
</evidence>
<dbReference type="Gene3D" id="1.10.8.430">
    <property type="entry name" value="Helical domain of apoptotic protease-activating factors"/>
    <property type="match status" value="1"/>
</dbReference>
<dbReference type="InterPro" id="IPR008615">
    <property type="entry name" value="FNIP"/>
</dbReference>
<accession>A0A2K3NVA3</accession>
<dbReference type="InterPro" id="IPR058922">
    <property type="entry name" value="WHD_DRP"/>
</dbReference>
<feature type="domain" description="Disease resistance N-terminal" evidence="7">
    <location>
        <begin position="11"/>
        <end position="104"/>
    </location>
</feature>
<dbReference type="InterPro" id="IPR056789">
    <property type="entry name" value="LRR_R13L1-DRL21"/>
</dbReference>
<dbReference type="Pfam" id="PF25019">
    <property type="entry name" value="LRR_R13L1-DRL21"/>
    <property type="match status" value="1"/>
</dbReference>
<dbReference type="Pfam" id="PF05725">
    <property type="entry name" value="FNIP"/>
    <property type="match status" value="1"/>
</dbReference>
<dbReference type="Pfam" id="PF23559">
    <property type="entry name" value="WHD_DRP"/>
    <property type="match status" value="1"/>
</dbReference>
<reference evidence="10 11" key="2">
    <citation type="journal article" date="2017" name="Front. Plant Sci.">
        <title>Gene Classification and Mining of Molecular Markers Useful in Red Clover (Trifolium pratense) Breeding.</title>
        <authorList>
            <person name="Istvanek J."/>
            <person name="Dluhosova J."/>
            <person name="Dluhos P."/>
            <person name="Patkova L."/>
            <person name="Nedelnik J."/>
            <person name="Repkova J."/>
        </authorList>
    </citation>
    <scope>NUCLEOTIDE SEQUENCE [LARGE SCALE GENOMIC DNA]</scope>
    <source>
        <strain evidence="11">cv. Tatra</strain>
        <tissue evidence="10">Young leaves</tissue>
    </source>
</reference>
<dbReference type="PANTHER" id="PTHR36766:SF51">
    <property type="entry name" value="DISEASE RESISTANCE RPP13-LIKE PROTEIN 1"/>
    <property type="match status" value="1"/>
</dbReference>
<dbReference type="EMBL" id="ASHM01001584">
    <property type="protein sequence ID" value="PNY06933.1"/>
    <property type="molecule type" value="Genomic_DNA"/>
</dbReference>
<feature type="domain" description="Disease resistance protein winged helix" evidence="8">
    <location>
        <begin position="429"/>
        <end position="499"/>
    </location>
</feature>
<dbReference type="InterPro" id="IPR001611">
    <property type="entry name" value="Leu-rich_rpt"/>
</dbReference>
<dbReference type="FunFam" id="1.10.10.10:FF:000322">
    <property type="entry name" value="Probable disease resistance protein At1g63360"/>
    <property type="match status" value="1"/>
</dbReference>
<keyword evidence="1" id="KW-0433">Leucine-rich repeat</keyword>
<dbReference type="SUPFAM" id="SSF52058">
    <property type="entry name" value="L domain-like"/>
    <property type="match status" value="3"/>
</dbReference>
<dbReference type="PROSITE" id="PS51450">
    <property type="entry name" value="LRR"/>
    <property type="match status" value="1"/>
</dbReference>
<evidence type="ECO:0000256" key="3">
    <source>
        <dbReference type="ARBA" id="ARBA00022741"/>
    </source>
</evidence>
<dbReference type="GO" id="GO:0043531">
    <property type="term" value="F:ADP binding"/>
    <property type="evidence" value="ECO:0007669"/>
    <property type="project" value="InterPro"/>
</dbReference>
<evidence type="ECO:0000259" key="8">
    <source>
        <dbReference type="Pfam" id="PF23559"/>
    </source>
</evidence>
<keyword evidence="2" id="KW-0677">Repeat</keyword>
<dbReference type="PRINTS" id="PR00364">
    <property type="entry name" value="DISEASERSIST"/>
</dbReference>
<dbReference type="Proteomes" id="UP000236291">
    <property type="component" value="Unassembled WGS sequence"/>
</dbReference>